<evidence type="ECO:0000256" key="1">
    <source>
        <dbReference type="ARBA" id="ARBA00002791"/>
    </source>
</evidence>
<dbReference type="RefSeq" id="XP_019040007.1">
    <property type="nucleotide sequence ID" value="XM_019185494.1"/>
</dbReference>
<feature type="chain" id="PRO_5009027340" description="Dolichyl-diphosphooligosaccharide--protein glycosyltransferase subunit 1" evidence="10">
    <location>
        <begin position="18"/>
        <end position="465"/>
    </location>
</feature>
<dbReference type="UniPathway" id="UPA00378"/>
<reference evidence="11 12" key="1">
    <citation type="journal article" date="2016" name="Proc. Natl. Acad. Sci. U.S.A.">
        <title>Comparative genomics of biotechnologically important yeasts.</title>
        <authorList>
            <person name="Riley R."/>
            <person name="Haridas S."/>
            <person name="Wolfe K.H."/>
            <person name="Lopes M.R."/>
            <person name="Hittinger C.T."/>
            <person name="Goeker M."/>
            <person name="Salamov A.A."/>
            <person name="Wisecaver J.H."/>
            <person name="Long T.M."/>
            <person name="Calvey C.H."/>
            <person name="Aerts A.L."/>
            <person name="Barry K.W."/>
            <person name="Choi C."/>
            <person name="Clum A."/>
            <person name="Coughlan A.Y."/>
            <person name="Deshpande S."/>
            <person name="Douglass A.P."/>
            <person name="Hanson S.J."/>
            <person name="Klenk H.-P."/>
            <person name="LaButti K.M."/>
            <person name="Lapidus A."/>
            <person name="Lindquist E.A."/>
            <person name="Lipzen A.M."/>
            <person name="Meier-Kolthoff J.P."/>
            <person name="Ohm R.A."/>
            <person name="Otillar R.P."/>
            <person name="Pangilinan J.L."/>
            <person name="Peng Y."/>
            <person name="Rokas A."/>
            <person name="Rosa C.A."/>
            <person name="Scheuner C."/>
            <person name="Sibirny A.A."/>
            <person name="Slot J.C."/>
            <person name="Stielow J.B."/>
            <person name="Sun H."/>
            <person name="Kurtzman C.P."/>
            <person name="Blackwell M."/>
            <person name="Grigoriev I.V."/>
            <person name="Jeffries T.W."/>
        </authorList>
    </citation>
    <scope>NUCLEOTIDE SEQUENCE [LARGE SCALE GENOMIC DNA]</scope>
    <source>
        <strain evidence="12">ATCC 58044 / CBS 1984 / NCYC 433 / NRRL Y-366-8</strain>
    </source>
</reference>
<dbReference type="InterPro" id="IPR007676">
    <property type="entry name" value="Ribophorin_I"/>
</dbReference>
<comment type="similarity">
    <text evidence="4 10">Belongs to the OST1 family.</text>
</comment>
<evidence type="ECO:0000256" key="2">
    <source>
        <dbReference type="ARBA" id="ARBA00004115"/>
    </source>
</evidence>
<dbReference type="AlphaFoldDB" id="A0A1E3P676"/>
<accession>A0A1E3P676</accession>
<evidence type="ECO:0000256" key="6">
    <source>
        <dbReference type="ARBA" id="ARBA00022729"/>
    </source>
</evidence>
<proteinExistence type="inferred from homology"/>
<dbReference type="GO" id="GO:0008250">
    <property type="term" value="C:oligosaccharyltransferase complex"/>
    <property type="evidence" value="ECO:0007669"/>
    <property type="project" value="UniProtKB-UniRule"/>
</dbReference>
<evidence type="ECO:0000256" key="5">
    <source>
        <dbReference type="ARBA" id="ARBA00022692"/>
    </source>
</evidence>
<evidence type="ECO:0000313" key="11">
    <source>
        <dbReference type="EMBL" id="ODQ60800.1"/>
    </source>
</evidence>
<gene>
    <name evidence="11" type="ORF">WICANDRAFT_83126</name>
</gene>
<dbReference type="Proteomes" id="UP000094112">
    <property type="component" value="Unassembled WGS sequence"/>
</dbReference>
<comment type="pathway">
    <text evidence="3 10">Protein modification; protein glycosylation.</text>
</comment>
<evidence type="ECO:0000256" key="8">
    <source>
        <dbReference type="ARBA" id="ARBA00022989"/>
    </source>
</evidence>
<dbReference type="GO" id="GO:0005198">
    <property type="term" value="F:structural molecule activity"/>
    <property type="evidence" value="ECO:0007669"/>
    <property type="project" value="EnsemblFungi"/>
</dbReference>
<evidence type="ECO:0000256" key="4">
    <source>
        <dbReference type="ARBA" id="ARBA00008905"/>
    </source>
</evidence>
<feature type="signal peptide" evidence="10">
    <location>
        <begin position="1"/>
        <end position="17"/>
    </location>
</feature>
<dbReference type="EMBL" id="KV454209">
    <property type="protein sequence ID" value="ODQ60800.1"/>
    <property type="molecule type" value="Genomic_DNA"/>
</dbReference>
<comment type="subunit">
    <text evidence="10">Component of the oligosaccharyltransferase (OST) complex.</text>
</comment>
<sequence>MKLTLLALSFLLTIVSCSFIPDQSWENVEFKRTIDIAKSYSKEKIDLVIKNVDSKPNAEYYYAVPSYAFDKLSVYAFFYANGLKTLSSTLINDTTTVNNEPLVNYIKVQLPQPIAPKQTFKLSANFAVTDCLEPYPHKIELTDEQFLLLKTNKLPISAYKTLDSSLAIGGISDGKELELEGKENPYKGVVKNQQLTYEFNEEISPFKFTVLNLLYRHNLPLTKVTSLQRGVWVSHWANSLQFEEFYKLTNKAAQLKNGFSRSDYMMNRQMLKQSSSLAAIELKLPEESKDVYYTDLVGNVSTSRVFSDRLYIKPRYPIFGGWNYNFTIGWTNSLTEHLRQSGSDEYILAVPFINGPVDVSYDEIEISFYLPEGAKLLDIASVIPYEKKTEGHELSYFDLSNGHTKITLTFNNIIDDLSHLELVIKYEYGFWSFIKKPLDIAKVVFIALISYLALTKVDISLKAKK</sequence>
<dbReference type="PANTHER" id="PTHR21049">
    <property type="entry name" value="RIBOPHORIN I"/>
    <property type="match status" value="1"/>
</dbReference>
<dbReference type="STRING" id="683960.A0A1E3P676"/>
<evidence type="ECO:0000256" key="7">
    <source>
        <dbReference type="ARBA" id="ARBA00022824"/>
    </source>
</evidence>
<keyword evidence="9" id="KW-0472">Membrane</keyword>
<dbReference type="Pfam" id="PF04597">
    <property type="entry name" value="Ribophorin_I"/>
    <property type="match status" value="1"/>
</dbReference>
<dbReference type="GO" id="GO:0018279">
    <property type="term" value="P:protein N-linked glycosylation via asparagine"/>
    <property type="evidence" value="ECO:0007669"/>
    <property type="project" value="EnsemblFungi"/>
</dbReference>
<protein>
    <recommendedName>
        <fullName evidence="10">Dolichyl-diphosphooligosaccharide--protein glycosyltransferase subunit 1</fullName>
    </recommendedName>
</protein>
<organism evidence="11 12">
    <name type="scientific">Wickerhamomyces anomalus (strain ATCC 58044 / CBS 1984 / NCYC 433 / NRRL Y-366-8)</name>
    <name type="common">Yeast</name>
    <name type="synonym">Hansenula anomala</name>
    <dbReference type="NCBI Taxonomy" id="683960"/>
    <lineage>
        <taxon>Eukaryota</taxon>
        <taxon>Fungi</taxon>
        <taxon>Dikarya</taxon>
        <taxon>Ascomycota</taxon>
        <taxon>Saccharomycotina</taxon>
        <taxon>Saccharomycetes</taxon>
        <taxon>Phaffomycetales</taxon>
        <taxon>Wickerhamomycetaceae</taxon>
        <taxon>Wickerhamomyces</taxon>
    </lineage>
</organism>
<evidence type="ECO:0000256" key="3">
    <source>
        <dbReference type="ARBA" id="ARBA00004922"/>
    </source>
</evidence>
<comment type="subcellular location">
    <subcellularLocation>
        <location evidence="2 10">Endoplasmic reticulum membrane</location>
        <topology evidence="2 10">Single-pass type I membrane protein</topology>
    </subcellularLocation>
</comment>
<dbReference type="GeneID" id="30202740"/>
<evidence type="ECO:0000256" key="9">
    <source>
        <dbReference type="ARBA" id="ARBA00023136"/>
    </source>
</evidence>
<dbReference type="PROSITE" id="PS51257">
    <property type="entry name" value="PROKAR_LIPOPROTEIN"/>
    <property type="match status" value="1"/>
</dbReference>
<dbReference type="GO" id="GO:0006488">
    <property type="term" value="P:dolichol-linked oligosaccharide biosynthetic process"/>
    <property type="evidence" value="ECO:0007669"/>
    <property type="project" value="EnsemblFungi"/>
</dbReference>
<keyword evidence="8" id="KW-1133">Transmembrane helix</keyword>
<evidence type="ECO:0000256" key="10">
    <source>
        <dbReference type="RuleBase" id="RU361143"/>
    </source>
</evidence>
<keyword evidence="6 10" id="KW-0732">Signal</keyword>
<dbReference type="OrthoDB" id="310030at2759"/>
<dbReference type="PANTHER" id="PTHR21049:SF0">
    <property type="entry name" value="DOLICHYL-DIPHOSPHOOLIGOSACCHARIDE--PROTEIN GLYCOSYLTRANSFERASE SUBUNIT 1"/>
    <property type="match status" value="1"/>
</dbReference>
<evidence type="ECO:0000313" key="12">
    <source>
        <dbReference type="Proteomes" id="UP000094112"/>
    </source>
</evidence>
<comment type="function">
    <text evidence="1 10">Subunit of the oligosaccharyl transferase (OST) complex that catalyzes the initial transfer of a defined glycan (Glc(3)Man(9)GlcNAc(2) in eukaryotes) from the lipid carrier dolichol-pyrophosphate to an asparagine residue within an Asn-X-Ser/Thr consensus motif in nascent polypeptide chains, the first step in protein N-glycosylation. N-glycosylation occurs cotranslationally and the complex associates with the Sec61 complex at the channel-forming translocon complex that mediates protein translocation across the endoplasmic reticulum (ER). All subunits are required for a maximal enzyme activity.</text>
</comment>
<name>A0A1E3P676_WICAA</name>
<keyword evidence="5" id="KW-0812">Transmembrane</keyword>
<keyword evidence="12" id="KW-1185">Reference proteome</keyword>
<keyword evidence="7 10" id="KW-0256">Endoplasmic reticulum</keyword>